<evidence type="ECO:0008006" key="5">
    <source>
        <dbReference type="Google" id="ProtNLM"/>
    </source>
</evidence>
<reference evidence="3 4" key="1">
    <citation type="journal article" date="2013" name="Genome Announc.">
        <title>Draft Genome Sequence of Sphingobium ummariense Strain RL-3, a Hexachlorocyclohexane-Degrading Bacterium.</title>
        <authorList>
            <person name="Kohli P."/>
            <person name="Dua A."/>
            <person name="Sangwan N."/>
            <person name="Oldach P."/>
            <person name="Khurana J.P."/>
            <person name="Lal R."/>
        </authorList>
    </citation>
    <scope>NUCLEOTIDE SEQUENCE [LARGE SCALE GENOMIC DNA]</scope>
    <source>
        <strain evidence="3 4">RL-3</strain>
    </source>
</reference>
<gene>
    <name evidence="3" type="ORF">M529_05180</name>
</gene>
<feature type="chain" id="PRO_5004579064" description="Right handed beta helix domain-containing protein" evidence="2">
    <location>
        <begin position="26"/>
        <end position="550"/>
    </location>
</feature>
<feature type="signal peptide" evidence="2">
    <location>
        <begin position="1"/>
        <end position="25"/>
    </location>
</feature>
<comment type="caution">
    <text evidence="3">The sequence shown here is derived from an EMBL/GenBank/DDBJ whole genome shotgun (WGS) entry which is preliminary data.</text>
</comment>
<dbReference type="Gene3D" id="2.160.20.10">
    <property type="entry name" value="Single-stranded right-handed beta-helix, Pectin lyase-like"/>
    <property type="match status" value="1"/>
</dbReference>
<dbReference type="Proteomes" id="UP000015523">
    <property type="component" value="Unassembled WGS sequence"/>
</dbReference>
<evidence type="ECO:0000313" key="4">
    <source>
        <dbReference type="Proteomes" id="UP000015523"/>
    </source>
</evidence>
<dbReference type="InterPro" id="IPR006311">
    <property type="entry name" value="TAT_signal"/>
</dbReference>
<evidence type="ECO:0000256" key="1">
    <source>
        <dbReference type="SAM" id="MobiDB-lite"/>
    </source>
</evidence>
<proteinExistence type="predicted"/>
<dbReference type="OrthoDB" id="7542946at2"/>
<dbReference type="eggNOG" id="ENOG5030ZWR">
    <property type="taxonomic scope" value="Bacteria"/>
</dbReference>
<protein>
    <recommendedName>
        <fullName evidence="5">Right handed beta helix domain-containing protein</fullName>
    </recommendedName>
</protein>
<dbReference type="InterPro" id="IPR012334">
    <property type="entry name" value="Pectin_lyas_fold"/>
</dbReference>
<dbReference type="EMBL" id="AUWY01000047">
    <property type="protein sequence ID" value="EQB33188.1"/>
    <property type="molecule type" value="Genomic_DNA"/>
</dbReference>
<evidence type="ECO:0000256" key="2">
    <source>
        <dbReference type="SAM" id="SignalP"/>
    </source>
</evidence>
<dbReference type="RefSeq" id="WP_021316976.1">
    <property type="nucleotide sequence ID" value="NZ_AUWY01000047.1"/>
</dbReference>
<accession>T0KIT5</accession>
<keyword evidence="4" id="KW-1185">Reference proteome</keyword>
<dbReference type="PROSITE" id="PS51318">
    <property type="entry name" value="TAT"/>
    <property type="match status" value="1"/>
</dbReference>
<dbReference type="PATRIC" id="fig|1346791.3.peg.996"/>
<feature type="region of interest" description="Disordered" evidence="1">
    <location>
        <begin position="517"/>
        <end position="542"/>
    </location>
</feature>
<sequence>MIEAVSRRALLPLSVALAGAGLASAAEPLRAGEHGYALAAGVYRVDANMRIDADLKLAPGAVIEIAPGATLQLSGHFEAPLSRVFAGSGRVDLNHGRTPHAHPEWWGAAPGDSGRDSLAAMQACHAAHPVMQLLPADYYLSDTLVVERAFSRITGSGFRGTDGWQGTRLILTNGRGDVMRVGPRSRPPSVNDFPQNIEIRSLALCRSAPVDAGAGRQPVGLAASYLLYARFEQVSAAEHGTSFLLHGLVRSQLIDCVAFRSIPAVQGGQPWRGFLLDGMSDIGLAGGNASLFMTDCNATIGGNPGVSDSVGLLLEGAFADSFITNFEATAVAVGIRVDGQTARIGDRARNGHVNLHIRMPIVDQCGEAGIVIRDTSAHMMIDLAEPYVAVAPQGRAGIRCEAMHGSLAIQGGQLVGTTNSAAGGTAVGLLVNDSEGLQVRGLKILEHAAPVELSACRGFALQGWIGNPRHATPRDAALLRDCARGTVALLVVGRDRAFGGGVAIEGTARRLRIDTNGHDDAALSGGEDNRVRRRGRPVPVQGDSLFLDEA</sequence>
<dbReference type="AlphaFoldDB" id="T0KIT5"/>
<organism evidence="3 4">
    <name type="scientific">Sphingobium ummariense RL-3</name>
    <dbReference type="NCBI Taxonomy" id="1346791"/>
    <lineage>
        <taxon>Bacteria</taxon>
        <taxon>Pseudomonadati</taxon>
        <taxon>Pseudomonadota</taxon>
        <taxon>Alphaproteobacteria</taxon>
        <taxon>Sphingomonadales</taxon>
        <taxon>Sphingomonadaceae</taxon>
        <taxon>Sphingobium</taxon>
    </lineage>
</organism>
<keyword evidence="2" id="KW-0732">Signal</keyword>
<dbReference type="STRING" id="1346791.M529_05180"/>
<evidence type="ECO:0000313" key="3">
    <source>
        <dbReference type="EMBL" id="EQB33188.1"/>
    </source>
</evidence>
<name>T0KIT5_9SPHN</name>